<feature type="region of interest" description="Disordered" evidence="2">
    <location>
        <begin position="1"/>
        <end position="20"/>
    </location>
</feature>
<dbReference type="Proteomes" id="UP000315995">
    <property type="component" value="Chromosome"/>
</dbReference>
<proteinExistence type="predicted"/>
<evidence type="ECO:0008006" key="5">
    <source>
        <dbReference type="Google" id="ProtNLM"/>
    </source>
</evidence>
<dbReference type="Pfam" id="PF00494">
    <property type="entry name" value="SQS_PSY"/>
    <property type="match status" value="1"/>
</dbReference>
<keyword evidence="4" id="KW-1185">Reference proteome</keyword>
<dbReference type="OrthoDB" id="9807580at2"/>
<dbReference type="Gene3D" id="1.10.600.10">
    <property type="entry name" value="Farnesyl Diphosphate Synthase"/>
    <property type="match status" value="1"/>
</dbReference>
<dbReference type="SFLD" id="SFLDS00005">
    <property type="entry name" value="Isoprenoid_Synthase_Type_I"/>
    <property type="match status" value="1"/>
</dbReference>
<accession>A0A4Y6PMR0</accession>
<feature type="compositionally biased region" description="Polar residues" evidence="2">
    <location>
        <begin position="1"/>
        <end position="12"/>
    </location>
</feature>
<evidence type="ECO:0000313" key="3">
    <source>
        <dbReference type="EMBL" id="QDG49503.1"/>
    </source>
</evidence>
<dbReference type="GO" id="GO:0045338">
    <property type="term" value="P:farnesyl diphosphate metabolic process"/>
    <property type="evidence" value="ECO:0007669"/>
    <property type="project" value="InterPro"/>
</dbReference>
<dbReference type="PROSITE" id="PS01044">
    <property type="entry name" value="SQUALEN_PHYTOEN_SYN_1"/>
    <property type="match status" value="1"/>
</dbReference>
<evidence type="ECO:0000313" key="4">
    <source>
        <dbReference type="Proteomes" id="UP000315995"/>
    </source>
</evidence>
<accession>A0A5B8XZ79</accession>
<dbReference type="SFLD" id="SFLDG01018">
    <property type="entry name" value="Squalene/Phytoene_Synthase_Lik"/>
    <property type="match status" value="1"/>
</dbReference>
<dbReference type="GO" id="GO:0051996">
    <property type="term" value="F:squalene synthase [NAD(P)H] activity"/>
    <property type="evidence" value="ECO:0007669"/>
    <property type="project" value="InterPro"/>
</dbReference>
<dbReference type="InterPro" id="IPR019845">
    <property type="entry name" value="Squalene/phytoene_synthase_CS"/>
</dbReference>
<evidence type="ECO:0000256" key="1">
    <source>
        <dbReference type="ARBA" id="ARBA00022679"/>
    </source>
</evidence>
<dbReference type="EMBL" id="CP041186">
    <property type="protein sequence ID" value="QDG49503.1"/>
    <property type="molecule type" value="Genomic_DNA"/>
</dbReference>
<dbReference type="PANTHER" id="PTHR11626">
    <property type="entry name" value="FARNESYL-DIPHOSPHATE FARNESYLTRANSFERASE"/>
    <property type="match status" value="1"/>
</dbReference>
<dbReference type="InterPro" id="IPR008949">
    <property type="entry name" value="Isoprenoid_synthase_dom_sf"/>
</dbReference>
<keyword evidence="1" id="KW-0808">Transferase</keyword>
<dbReference type="AlphaFoldDB" id="A0A4Y6PMR0"/>
<protein>
    <recommendedName>
        <fullName evidence="5">Squalene/phytoene synthase family protein</fullName>
    </recommendedName>
</protein>
<evidence type="ECO:0000256" key="2">
    <source>
        <dbReference type="SAM" id="MobiDB-lite"/>
    </source>
</evidence>
<reference evidence="3 4" key="1">
    <citation type="submission" date="2019-06" db="EMBL/GenBank/DDBJ databases">
        <title>Persicimonas caeni gen. nov., sp. nov., a predatory bacterium isolated from solar saltern.</title>
        <authorList>
            <person name="Wang S."/>
        </authorList>
    </citation>
    <scope>NUCLEOTIDE SEQUENCE [LARGE SCALE GENOMIC DNA]</scope>
    <source>
        <strain evidence="3 4">YN101</strain>
    </source>
</reference>
<name>A0A4Y6PMR0_PERCE</name>
<gene>
    <name evidence="3" type="ORF">FIV42_01745</name>
</gene>
<dbReference type="InterPro" id="IPR044844">
    <property type="entry name" value="Trans_IPPS_euk-type"/>
</dbReference>
<sequence>MMSTAPSTNLQKSPPPPPALREEDEAWAFCWHSLVQVSRTFSKPIELLPAELRAATTCGYLLCRIADTVEDDPNMSQSARDELFTAFLAVLEDGESPARFCQLAHSLEADAPEFELATNLDRVLRVFEKLPEPMQRVCVQWTGEMVRGMSLYGHRQPGANGVVTLNTVADLERYCYFVAGTVGRLLTGLFSHAIDDLSHERFTRMHQYAESFGLGLQMVNILKDQTDDLTRGWCFIPQTLWRAHGLTPADMLDETRHDDARAAVAPVFDTAREHLDAALEYTLAIPAEQTGIRLFCLLPLWMAVRTLAVADGNEAMFVADAPVKISRDEVGRLIASATQHVADDAALREQYAKLCRVD</sequence>
<organism evidence="3 4">
    <name type="scientific">Persicimonas caeni</name>
    <dbReference type="NCBI Taxonomy" id="2292766"/>
    <lineage>
        <taxon>Bacteria</taxon>
        <taxon>Deltaproteobacteria</taxon>
        <taxon>Bradymonadales</taxon>
        <taxon>Bradymonadaceae</taxon>
        <taxon>Persicimonas</taxon>
    </lineage>
</organism>
<dbReference type="PANTHER" id="PTHR11626:SF2">
    <property type="entry name" value="SQUALENE SYNTHASE"/>
    <property type="match status" value="1"/>
</dbReference>
<dbReference type="SUPFAM" id="SSF48576">
    <property type="entry name" value="Terpenoid synthases"/>
    <property type="match status" value="1"/>
</dbReference>
<dbReference type="InterPro" id="IPR002060">
    <property type="entry name" value="Squ/phyt_synthse"/>
</dbReference>